<reference evidence="1" key="1">
    <citation type="submission" date="2021-06" db="EMBL/GenBank/DDBJ databases">
        <title>Parelaphostrongylus tenuis whole genome reference sequence.</title>
        <authorList>
            <person name="Garwood T.J."/>
            <person name="Larsen P.A."/>
            <person name="Fountain-Jones N.M."/>
            <person name="Garbe J.R."/>
            <person name="Macchietto M.G."/>
            <person name="Kania S.A."/>
            <person name="Gerhold R.W."/>
            <person name="Richards J.E."/>
            <person name="Wolf T.M."/>
        </authorList>
    </citation>
    <scope>NUCLEOTIDE SEQUENCE</scope>
    <source>
        <strain evidence="1">MNPRO001-30</strain>
        <tissue evidence="1">Meninges</tissue>
    </source>
</reference>
<comment type="caution">
    <text evidence="1">The sequence shown here is derived from an EMBL/GenBank/DDBJ whole genome shotgun (WGS) entry which is preliminary data.</text>
</comment>
<name>A0AAD5WIM6_PARTN</name>
<keyword evidence="2" id="KW-1185">Reference proteome</keyword>
<gene>
    <name evidence="1" type="ORF">KIN20_033152</name>
</gene>
<protein>
    <submittedName>
        <fullName evidence="1">Uncharacterized protein</fullName>
    </submittedName>
</protein>
<dbReference type="EMBL" id="JAHQIW010006940">
    <property type="protein sequence ID" value="KAJ1371240.1"/>
    <property type="molecule type" value="Genomic_DNA"/>
</dbReference>
<organism evidence="1 2">
    <name type="scientific">Parelaphostrongylus tenuis</name>
    <name type="common">Meningeal worm</name>
    <dbReference type="NCBI Taxonomy" id="148309"/>
    <lineage>
        <taxon>Eukaryota</taxon>
        <taxon>Metazoa</taxon>
        <taxon>Ecdysozoa</taxon>
        <taxon>Nematoda</taxon>
        <taxon>Chromadorea</taxon>
        <taxon>Rhabditida</taxon>
        <taxon>Rhabditina</taxon>
        <taxon>Rhabditomorpha</taxon>
        <taxon>Strongyloidea</taxon>
        <taxon>Metastrongylidae</taxon>
        <taxon>Parelaphostrongylus</taxon>
    </lineage>
</organism>
<dbReference type="Proteomes" id="UP001196413">
    <property type="component" value="Unassembled WGS sequence"/>
</dbReference>
<accession>A0AAD5WIM6</accession>
<dbReference type="AlphaFoldDB" id="A0AAD5WIM6"/>
<sequence length="53" mass="6160">MSENARASFYLQTESYTIGMILLKRLKKAEDFALILTSLHADFIIQLQNLGWR</sequence>
<evidence type="ECO:0000313" key="2">
    <source>
        <dbReference type="Proteomes" id="UP001196413"/>
    </source>
</evidence>
<evidence type="ECO:0000313" key="1">
    <source>
        <dbReference type="EMBL" id="KAJ1371240.1"/>
    </source>
</evidence>
<proteinExistence type="predicted"/>